<dbReference type="SUPFAM" id="SSF56281">
    <property type="entry name" value="Metallo-hydrolase/oxidoreductase"/>
    <property type="match status" value="1"/>
</dbReference>
<dbReference type="Proteomes" id="UP000018766">
    <property type="component" value="Unassembled WGS sequence"/>
</dbReference>
<dbReference type="AlphaFoldDB" id="V8G0W2"/>
<dbReference type="InterPro" id="IPR001279">
    <property type="entry name" value="Metallo-B-lactamas"/>
</dbReference>
<sequence>MFMYILLLSLSVLLSYYLYPGNYPLYPESNHYCQRKRRFYNLEPQRKAEASFKLAWGMIFKQSLLHPSKSLEVHSIEWASFLSANDKAKYIWLGHSTLLMNLQQQCILTDPVFESSVSPLPIMMNRFQQAPVQLEEIPKIDIVLISHVHYDHMEAKSIKKLAKQAHVHFITTLGAGYFLKKFGVDVHRISELDWWQSVEINGITYTAVPARHNAQRSVFDKNKTLWAGFVIESAQARVYFSGDTAYGKHFQDIKQQFVDFDIAFIENGQYNERWEDNHMFPSETAQAAKILNPKRFVPIHWGAYPLSEHTWNEPVLMSIPLVKEYGISPLTPYLGQVFDIDTETTEWYKED</sequence>
<dbReference type="PANTHER" id="PTHR15032">
    <property type="entry name" value="N-ACYL-PHOSPHATIDYLETHANOLAMINE-HYDROLYZING PHOSPHOLIPASE D"/>
    <property type="match status" value="1"/>
</dbReference>
<protein>
    <submittedName>
        <fullName evidence="2">Multidrug transporter</fullName>
    </submittedName>
</protein>
<reference evidence="2 3" key="1">
    <citation type="submission" date="2013-11" db="EMBL/GenBank/DDBJ databases">
        <title>Genomic analysis of Pelistega sp. HM-7.</title>
        <authorList>
            <person name="Kumbhare S.V."/>
            <person name="Shetty S.A."/>
            <person name="Sharma O."/>
            <person name="Dhotre D.P."/>
        </authorList>
    </citation>
    <scope>NUCLEOTIDE SEQUENCE [LARGE SCALE GENOMIC DNA]</scope>
    <source>
        <strain evidence="2 3">HM-7</strain>
    </source>
</reference>
<evidence type="ECO:0000313" key="3">
    <source>
        <dbReference type="Proteomes" id="UP000018766"/>
    </source>
</evidence>
<feature type="domain" description="Metallo-beta-lactamase" evidence="1">
    <location>
        <begin position="107"/>
        <end position="301"/>
    </location>
</feature>
<comment type="caution">
    <text evidence="2">The sequence shown here is derived from an EMBL/GenBank/DDBJ whole genome shotgun (WGS) entry which is preliminary data.</text>
</comment>
<dbReference type="PANTHER" id="PTHR15032:SF4">
    <property type="entry name" value="N-ACYL-PHOSPHATIDYLETHANOLAMINE-HYDROLYZING PHOSPHOLIPASE D"/>
    <property type="match status" value="1"/>
</dbReference>
<organism evidence="2 3">
    <name type="scientific">Pelistega indica</name>
    <dbReference type="NCBI Taxonomy" id="1414851"/>
    <lineage>
        <taxon>Bacteria</taxon>
        <taxon>Pseudomonadati</taxon>
        <taxon>Pseudomonadota</taxon>
        <taxon>Betaproteobacteria</taxon>
        <taxon>Burkholderiales</taxon>
        <taxon>Alcaligenaceae</taxon>
        <taxon>Pelistega</taxon>
    </lineage>
</organism>
<proteinExistence type="predicted"/>
<keyword evidence="3" id="KW-1185">Reference proteome</keyword>
<dbReference type="GO" id="GO:0005737">
    <property type="term" value="C:cytoplasm"/>
    <property type="evidence" value="ECO:0007669"/>
    <property type="project" value="TreeGrafter"/>
</dbReference>
<dbReference type="Pfam" id="PF12706">
    <property type="entry name" value="Lactamase_B_2"/>
    <property type="match status" value="1"/>
</dbReference>
<gene>
    <name evidence="2" type="ORF">V757_09140</name>
</gene>
<dbReference type="OrthoDB" id="9805728at2"/>
<dbReference type="EMBL" id="AYSV01000097">
    <property type="protein sequence ID" value="ETD69332.1"/>
    <property type="molecule type" value="Genomic_DNA"/>
</dbReference>
<dbReference type="InterPro" id="IPR036866">
    <property type="entry name" value="RibonucZ/Hydroxyglut_hydro"/>
</dbReference>
<dbReference type="RefSeq" id="WP_023951920.1">
    <property type="nucleotide sequence ID" value="NZ_AYSV01000097.1"/>
</dbReference>
<accession>V8G0W2</accession>
<dbReference type="PATRIC" id="fig|1414851.3.peg.1893"/>
<dbReference type="Gene3D" id="3.60.15.10">
    <property type="entry name" value="Ribonuclease Z/Hydroxyacylglutathione hydrolase-like"/>
    <property type="match status" value="1"/>
</dbReference>
<name>V8G0W2_9BURK</name>
<evidence type="ECO:0000313" key="2">
    <source>
        <dbReference type="EMBL" id="ETD69332.1"/>
    </source>
</evidence>
<evidence type="ECO:0000259" key="1">
    <source>
        <dbReference type="Pfam" id="PF12706"/>
    </source>
</evidence>